<gene>
    <name evidence="2" type="ORF">PFISCL1PPCAC_20730</name>
</gene>
<evidence type="ECO:0000256" key="1">
    <source>
        <dbReference type="SAM" id="MobiDB-lite"/>
    </source>
</evidence>
<organism evidence="2 3">
    <name type="scientific">Pristionchus fissidentatus</name>
    <dbReference type="NCBI Taxonomy" id="1538716"/>
    <lineage>
        <taxon>Eukaryota</taxon>
        <taxon>Metazoa</taxon>
        <taxon>Ecdysozoa</taxon>
        <taxon>Nematoda</taxon>
        <taxon>Chromadorea</taxon>
        <taxon>Rhabditida</taxon>
        <taxon>Rhabditina</taxon>
        <taxon>Diplogasteromorpha</taxon>
        <taxon>Diplogasteroidea</taxon>
        <taxon>Neodiplogasteridae</taxon>
        <taxon>Pristionchus</taxon>
    </lineage>
</organism>
<name>A0AAV5WD36_9BILA</name>
<evidence type="ECO:0000313" key="2">
    <source>
        <dbReference type="EMBL" id="GMT29433.1"/>
    </source>
</evidence>
<reference evidence="2" key="1">
    <citation type="submission" date="2023-10" db="EMBL/GenBank/DDBJ databases">
        <title>Genome assembly of Pristionchus species.</title>
        <authorList>
            <person name="Yoshida K."/>
            <person name="Sommer R.J."/>
        </authorList>
    </citation>
    <scope>NUCLEOTIDE SEQUENCE</scope>
    <source>
        <strain evidence="2">RS5133</strain>
    </source>
</reference>
<comment type="caution">
    <text evidence="2">The sequence shown here is derived from an EMBL/GenBank/DDBJ whole genome shotgun (WGS) entry which is preliminary data.</text>
</comment>
<keyword evidence="3" id="KW-1185">Reference proteome</keyword>
<protein>
    <submittedName>
        <fullName evidence="2">Uncharacterized protein</fullName>
    </submittedName>
</protein>
<accession>A0AAV5WD36</accession>
<dbReference type="AlphaFoldDB" id="A0AAV5WD36"/>
<feature type="region of interest" description="Disordered" evidence="1">
    <location>
        <begin position="102"/>
        <end position="205"/>
    </location>
</feature>
<dbReference type="Proteomes" id="UP001432322">
    <property type="component" value="Unassembled WGS sequence"/>
</dbReference>
<proteinExistence type="predicted"/>
<evidence type="ECO:0000313" key="3">
    <source>
        <dbReference type="Proteomes" id="UP001432322"/>
    </source>
</evidence>
<feature type="non-terminal residue" evidence="2">
    <location>
        <position position="1"/>
    </location>
</feature>
<feature type="non-terminal residue" evidence="2">
    <location>
        <position position="244"/>
    </location>
</feature>
<feature type="compositionally biased region" description="Low complexity" evidence="1">
    <location>
        <begin position="123"/>
        <end position="136"/>
    </location>
</feature>
<sequence>ITRLPYSMTSPRLRRSTRVPKPVQRQTAADPVIKKPARSTIIKVAPAAKSVHATTAAAAVLTTGRTRKTIVPKQQQPEQKKPPATRTIHPRMTTVAGKAYLKSPSRRGPTMPNPVAPADKSVHATPAAAAVPVPTTGRARKTIAPKQQPQEQKKVQPPTTPADRHRVTTVPGKVDPNSPSRRGPSMPNPSYRLTPPVKPKKPAFDSDTGCVVNVSLGELREVCKANFVYPNRKVIQLNVEKNKV</sequence>
<feature type="region of interest" description="Disordered" evidence="1">
    <location>
        <begin position="1"/>
        <end position="32"/>
    </location>
</feature>
<dbReference type="EMBL" id="BTSY01000005">
    <property type="protein sequence ID" value="GMT29433.1"/>
    <property type="molecule type" value="Genomic_DNA"/>
</dbReference>